<dbReference type="InterPro" id="IPR018957">
    <property type="entry name" value="Znf_C3HC4_RING-type"/>
</dbReference>
<feature type="domain" description="Helicase ATP-binding" evidence="16">
    <location>
        <begin position="542"/>
        <end position="716"/>
    </location>
</feature>
<evidence type="ECO:0000256" key="6">
    <source>
        <dbReference type="ARBA" id="ARBA00022771"/>
    </source>
</evidence>
<feature type="domain" description="Helicase C-terminal" evidence="17">
    <location>
        <begin position="958"/>
        <end position="1121"/>
    </location>
</feature>
<proteinExistence type="inferred from homology"/>
<evidence type="ECO:0000313" key="18">
    <source>
        <dbReference type="EMBL" id="CAI0383902.1"/>
    </source>
</evidence>
<dbReference type="InterPro" id="IPR050628">
    <property type="entry name" value="SNF2_RAD54_helicase_TF"/>
</dbReference>
<dbReference type="InterPro" id="IPR049730">
    <property type="entry name" value="SNF2/RAD54-like_C"/>
</dbReference>
<dbReference type="EMBL" id="CAMGYJ010000002">
    <property type="protein sequence ID" value="CAI0383902.1"/>
    <property type="molecule type" value="Genomic_DNA"/>
</dbReference>
<evidence type="ECO:0000256" key="1">
    <source>
        <dbReference type="ARBA" id="ARBA00004123"/>
    </source>
</evidence>
<dbReference type="SMART" id="SM00184">
    <property type="entry name" value="RING"/>
    <property type="match status" value="1"/>
</dbReference>
<reference evidence="18" key="1">
    <citation type="submission" date="2022-08" db="EMBL/GenBank/DDBJ databases">
        <authorList>
            <person name="Gutierrez-Valencia J."/>
        </authorList>
    </citation>
    <scope>NUCLEOTIDE SEQUENCE</scope>
</reference>
<dbReference type="InterPro" id="IPR014905">
    <property type="entry name" value="HIRAN"/>
</dbReference>
<dbReference type="PANTHER" id="PTHR45626">
    <property type="entry name" value="TRANSCRIPTION TERMINATION FACTOR 2-RELATED"/>
    <property type="match status" value="1"/>
</dbReference>
<dbReference type="GO" id="GO:0005524">
    <property type="term" value="F:ATP binding"/>
    <property type="evidence" value="ECO:0007669"/>
    <property type="project" value="UniProtKB-KW"/>
</dbReference>
<gene>
    <name evidence="18" type="ORF">LITE_LOCUS4195</name>
</gene>
<accession>A0AAV0HGF1</accession>
<dbReference type="GO" id="GO:0016818">
    <property type="term" value="F:hydrolase activity, acting on acid anhydrides, in phosphorus-containing anhydrides"/>
    <property type="evidence" value="ECO:0007669"/>
    <property type="project" value="InterPro"/>
</dbReference>
<dbReference type="InterPro" id="IPR001841">
    <property type="entry name" value="Znf_RING"/>
</dbReference>
<evidence type="ECO:0000259" key="17">
    <source>
        <dbReference type="PROSITE" id="PS51194"/>
    </source>
</evidence>
<comment type="subcellular location">
    <subcellularLocation>
        <location evidence="1">Nucleus</location>
    </subcellularLocation>
</comment>
<dbReference type="Gene3D" id="3.40.50.300">
    <property type="entry name" value="P-loop containing nucleotide triphosphate hydrolases"/>
    <property type="match status" value="1"/>
</dbReference>
<dbReference type="GO" id="GO:0005634">
    <property type="term" value="C:nucleus"/>
    <property type="evidence" value="ECO:0007669"/>
    <property type="project" value="UniProtKB-SubCell"/>
</dbReference>
<feature type="region of interest" description="Disordered" evidence="14">
    <location>
        <begin position="203"/>
        <end position="238"/>
    </location>
</feature>
<dbReference type="CDD" id="cd16449">
    <property type="entry name" value="RING-HC"/>
    <property type="match status" value="1"/>
</dbReference>
<dbReference type="PROSITE" id="PS51194">
    <property type="entry name" value="HELICASE_CTER"/>
    <property type="match status" value="1"/>
</dbReference>
<dbReference type="InterPro" id="IPR038718">
    <property type="entry name" value="SNF2-like_sf"/>
</dbReference>
<dbReference type="GO" id="GO:0003676">
    <property type="term" value="F:nucleic acid binding"/>
    <property type="evidence" value="ECO:0007669"/>
    <property type="project" value="InterPro"/>
</dbReference>
<keyword evidence="5" id="KW-0227">DNA damage</keyword>
<feature type="compositionally biased region" description="Basic and acidic residues" evidence="14">
    <location>
        <begin position="203"/>
        <end position="230"/>
    </location>
</feature>
<dbReference type="GO" id="GO:0008270">
    <property type="term" value="F:zinc ion binding"/>
    <property type="evidence" value="ECO:0007669"/>
    <property type="project" value="UniProtKB-KW"/>
</dbReference>
<dbReference type="CDD" id="cd18008">
    <property type="entry name" value="DEXDc_SHPRH-like"/>
    <property type="match status" value="1"/>
</dbReference>
<dbReference type="InterPro" id="IPR027417">
    <property type="entry name" value="P-loop_NTPase"/>
</dbReference>
<dbReference type="GO" id="GO:0008094">
    <property type="term" value="F:ATP-dependent activity, acting on DNA"/>
    <property type="evidence" value="ECO:0007669"/>
    <property type="project" value="TreeGrafter"/>
</dbReference>
<dbReference type="InterPro" id="IPR013083">
    <property type="entry name" value="Znf_RING/FYVE/PHD"/>
</dbReference>
<dbReference type="SUPFAM" id="SSF57850">
    <property type="entry name" value="RING/U-box"/>
    <property type="match status" value="1"/>
</dbReference>
<evidence type="ECO:0000256" key="8">
    <source>
        <dbReference type="ARBA" id="ARBA00022806"/>
    </source>
</evidence>
<name>A0AAV0HGF1_9ROSI</name>
<dbReference type="InterPro" id="IPR001650">
    <property type="entry name" value="Helicase_C-like"/>
</dbReference>
<evidence type="ECO:0000256" key="2">
    <source>
        <dbReference type="ARBA" id="ARBA00008438"/>
    </source>
</evidence>
<protein>
    <submittedName>
        <fullName evidence="18">Uncharacterized protein</fullName>
    </submittedName>
</protein>
<keyword evidence="8" id="KW-0347">Helicase</keyword>
<dbReference type="InterPro" id="IPR014001">
    <property type="entry name" value="Helicase_ATP-bd"/>
</dbReference>
<evidence type="ECO:0000259" key="15">
    <source>
        <dbReference type="PROSITE" id="PS50089"/>
    </source>
</evidence>
<dbReference type="AlphaFoldDB" id="A0AAV0HGF1"/>
<dbReference type="PROSITE" id="PS50089">
    <property type="entry name" value="ZF_RING_2"/>
    <property type="match status" value="1"/>
</dbReference>
<evidence type="ECO:0000259" key="16">
    <source>
        <dbReference type="PROSITE" id="PS51192"/>
    </source>
</evidence>
<keyword evidence="9" id="KW-0862">Zinc</keyword>
<feature type="compositionally biased region" description="Basic and acidic residues" evidence="14">
    <location>
        <begin position="103"/>
        <end position="115"/>
    </location>
</feature>
<dbReference type="PROSITE" id="PS51192">
    <property type="entry name" value="HELICASE_ATP_BIND_1"/>
    <property type="match status" value="1"/>
</dbReference>
<dbReference type="PROSITE" id="PS00518">
    <property type="entry name" value="ZF_RING_1"/>
    <property type="match status" value="1"/>
</dbReference>
<evidence type="ECO:0000256" key="14">
    <source>
        <dbReference type="SAM" id="MobiDB-lite"/>
    </source>
</evidence>
<dbReference type="Gene3D" id="3.40.50.10810">
    <property type="entry name" value="Tandem AAA-ATPase domain"/>
    <property type="match status" value="1"/>
</dbReference>
<dbReference type="Gene3D" id="3.30.40.10">
    <property type="entry name" value="Zinc/RING finger domain, C3HC4 (zinc finger)"/>
    <property type="match status" value="1"/>
</dbReference>
<keyword evidence="3" id="KW-0479">Metal-binding</keyword>
<comment type="caution">
    <text evidence="18">The sequence shown here is derived from an EMBL/GenBank/DDBJ whole genome shotgun (WGS) entry which is preliminary data.</text>
</comment>
<keyword evidence="11" id="KW-0234">DNA repair</keyword>
<dbReference type="Pfam" id="PF00176">
    <property type="entry name" value="SNF2-rel_dom"/>
    <property type="match status" value="1"/>
</dbReference>
<feature type="domain" description="RING-type" evidence="15">
    <location>
        <begin position="888"/>
        <end position="928"/>
    </location>
</feature>
<comment type="similarity">
    <text evidence="2">Belongs to the SNF2/RAD54 helicase family. RAD16 subfamily.</text>
</comment>
<dbReference type="SMART" id="SM00910">
    <property type="entry name" value="HIRAN"/>
    <property type="match status" value="1"/>
</dbReference>
<dbReference type="Proteomes" id="UP001154282">
    <property type="component" value="Unassembled WGS sequence"/>
</dbReference>
<evidence type="ECO:0000256" key="4">
    <source>
        <dbReference type="ARBA" id="ARBA00022741"/>
    </source>
</evidence>
<evidence type="ECO:0000256" key="9">
    <source>
        <dbReference type="ARBA" id="ARBA00022833"/>
    </source>
</evidence>
<organism evidence="18 19">
    <name type="scientific">Linum tenue</name>
    <dbReference type="NCBI Taxonomy" id="586396"/>
    <lineage>
        <taxon>Eukaryota</taxon>
        <taxon>Viridiplantae</taxon>
        <taxon>Streptophyta</taxon>
        <taxon>Embryophyta</taxon>
        <taxon>Tracheophyta</taxon>
        <taxon>Spermatophyta</taxon>
        <taxon>Magnoliopsida</taxon>
        <taxon>eudicotyledons</taxon>
        <taxon>Gunneridae</taxon>
        <taxon>Pentapetalae</taxon>
        <taxon>rosids</taxon>
        <taxon>fabids</taxon>
        <taxon>Malpighiales</taxon>
        <taxon>Linaceae</taxon>
        <taxon>Linum</taxon>
    </lineage>
</organism>
<keyword evidence="7" id="KW-0378">Hydrolase</keyword>
<dbReference type="CDD" id="cd18793">
    <property type="entry name" value="SF2_C_SNF"/>
    <property type="match status" value="1"/>
</dbReference>
<keyword evidence="19" id="KW-1185">Reference proteome</keyword>
<evidence type="ECO:0000256" key="13">
    <source>
        <dbReference type="PROSITE-ProRule" id="PRU00175"/>
    </source>
</evidence>
<keyword evidence="12" id="KW-0539">Nucleus</keyword>
<evidence type="ECO:0000256" key="7">
    <source>
        <dbReference type="ARBA" id="ARBA00022801"/>
    </source>
</evidence>
<evidence type="ECO:0000256" key="3">
    <source>
        <dbReference type="ARBA" id="ARBA00022723"/>
    </source>
</evidence>
<dbReference type="SMART" id="SM00487">
    <property type="entry name" value="DEXDc"/>
    <property type="match status" value="1"/>
</dbReference>
<dbReference type="InterPro" id="IPR017907">
    <property type="entry name" value="Znf_RING_CS"/>
</dbReference>
<feature type="region of interest" description="Disordered" evidence="14">
    <location>
        <begin position="71"/>
        <end position="115"/>
    </location>
</feature>
<dbReference type="GO" id="GO:0004386">
    <property type="term" value="F:helicase activity"/>
    <property type="evidence" value="ECO:0007669"/>
    <property type="project" value="UniProtKB-KW"/>
</dbReference>
<evidence type="ECO:0000256" key="12">
    <source>
        <dbReference type="ARBA" id="ARBA00023242"/>
    </source>
</evidence>
<dbReference type="PANTHER" id="PTHR45626:SF22">
    <property type="entry name" value="DNA REPAIR PROTEIN RAD5"/>
    <property type="match status" value="1"/>
</dbReference>
<dbReference type="GO" id="GO:0006281">
    <property type="term" value="P:DNA repair"/>
    <property type="evidence" value="ECO:0007669"/>
    <property type="project" value="UniProtKB-KW"/>
</dbReference>
<evidence type="ECO:0000313" key="19">
    <source>
        <dbReference type="Proteomes" id="UP001154282"/>
    </source>
</evidence>
<dbReference type="Pfam" id="PF08797">
    <property type="entry name" value="HIRAN"/>
    <property type="match status" value="1"/>
</dbReference>
<keyword evidence="10" id="KW-0067">ATP-binding</keyword>
<sequence length="1125" mass="126734">MATMEFTIAPDEDPADKIYKGFFRDISDSRLEEALEHSGYKYDGAAHYILDNFVAVRRTVVGNRVQIHAQLKEEDRREKPDQKTESEAAEGKPFDSADPNAVVKEEQREQSDKKPFVLPIAAVPLSVVPAEQLPMQPKEELEAAEILAGGMRTVKDEPIETEMVSAKVMTPEAPATAEEKPFGAEAVAKAEDPVEAETAIKAEEPAHMEAEKTASKDDAAGAADTAKEKTQPSAPKIPEKPVQRIIDGLVVEDGEFPEERGYYLVGRTMVTAVSTSRGRKLADNEIVYFNYSKSSSKSNAQWIVRFSTKRCGEVGRLPMEWGKTVVPLMSSPKVKVLGRCVAAPATLQMMQEVFLYVSFYIHRSMFITLDSSTWTLESNTYIDPSLYPLLSLFKLLELKPYQKAEFTPSELHSRKRGLKLEDDADDSVTALQLVKKRKGGGVQIPEQEKDEQAFSESMLNKIVGTAEVYDLMEMEAPCTLTCHLKPYQKQALRWMCESEEGMDDEKASKLLHPCWAAYNISDERAASIYVNIFSGEATFQFPAATQITRGGILADAMGLGKTVMTIALLLARPGRGSVVGRPRGGTLIICPMALLHQWKDELETHAKPGSMSVFVHYGGERMNDPRLISGYDVILTTYGVLTAGFTAIQGVGASIFHKVEWFRVVLDEAHIIKSQKSQGAQASFLLSSQYRWCLTGTPLQNNLEDIYSLLCFLHVEPWSNWSWWNKLIHKPYENGDPRALKLIKAILRPLMLRRTKETKDNYGRPILVLPPTEIQVLTCEQSEAERDLYEALFRRSKEQFDSLVAQGQVLHKYASVLELLLRLRQCCNHPFLVMSRADLQKYWDLNKLAKRFFETNDDYVASTETTAATQANGKEAVEGSQKGEHTECPICLESADDPVLTPCKHRMCRECLLTSWTTNTEGPCPLCRTLVSEYQLRTCPSGTKFKIDIHKNWKGSSKITKLLDCLERIDAYYSGEKSIIFSQWTSFLDLLEIPLREKGVEFLRFDGTLSQKHRERVLKEFNESSVKRVLLMSLKTGGVGLNLTAASNVFIMDPWWNPAVEEQAIMRIHRIGQKRTVRVRRFIVKGTVEERLLQVQAKKQKMIAGALAEDDVRTSRIEDLKMLFR</sequence>
<dbReference type="SMART" id="SM00490">
    <property type="entry name" value="HELICc"/>
    <property type="match status" value="1"/>
</dbReference>
<dbReference type="InterPro" id="IPR000330">
    <property type="entry name" value="SNF2_N"/>
</dbReference>
<evidence type="ECO:0000256" key="10">
    <source>
        <dbReference type="ARBA" id="ARBA00022840"/>
    </source>
</evidence>
<keyword evidence="6 13" id="KW-0863">Zinc-finger</keyword>
<evidence type="ECO:0000256" key="5">
    <source>
        <dbReference type="ARBA" id="ARBA00022763"/>
    </source>
</evidence>
<dbReference type="SUPFAM" id="SSF52540">
    <property type="entry name" value="P-loop containing nucleoside triphosphate hydrolases"/>
    <property type="match status" value="2"/>
</dbReference>
<keyword evidence="4" id="KW-0547">Nucleotide-binding</keyword>
<evidence type="ECO:0000256" key="11">
    <source>
        <dbReference type="ARBA" id="ARBA00023204"/>
    </source>
</evidence>
<feature type="compositionally biased region" description="Basic and acidic residues" evidence="14">
    <location>
        <begin position="71"/>
        <end position="95"/>
    </location>
</feature>
<dbReference type="Pfam" id="PF00097">
    <property type="entry name" value="zf-C3HC4"/>
    <property type="match status" value="1"/>
</dbReference>
<dbReference type="Pfam" id="PF00271">
    <property type="entry name" value="Helicase_C"/>
    <property type="match status" value="1"/>
</dbReference>